<evidence type="ECO:0000313" key="1">
    <source>
        <dbReference type="EMBL" id="KAG5961806.1"/>
    </source>
</evidence>
<dbReference type="EMBL" id="SRPR01000075">
    <property type="protein sequence ID" value="KAG5961806.1"/>
    <property type="molecule type" value="Genomic_DNA"/>
</dbReference>
<reference evidence="1 2" key="1">
    <citation type="journal article" date="2020" name="bioRxiv">
        <title>Whole genome comparisons of ergot fungi reveals the divergence and evolution of species within the genus Claviceps are the result of varying mechanisms driving genome evolution and host range expansion.</title>
        <authorList>
            <person name="Wyka S.A."/>
            <person name="Mondo S.J."/>
            <person name="Liu M."/>
            <person name="Dettman J."/>
            <person name="Nalam V."/>
            <person name="Broders K.D."/>
        </authorList>
    </citation>
    <scope>NUCLEOTIDE SEQUENCE [LARGE SCALE GENOMIC DNA]</scope>
    <source>
        <strain evidence="1 2">LM583</strain>
    </source>
</reference>
<sequence length="93" mass="11001">MFLIGLREQMIANPLAIWDRYKDHFCDDLPRRLENRDTFLSDLQDPVWYYGLYLLAEGLDDKQLPLAQFCLLATTCDLGLDHNARRVVRSRRD</sequence>
<proteinExistence type="predicted"/>
<dbReference type="Proteomes" id="UP000742024">
    <property type="component" value="Unassembled WGS sequence"/>
</dbReference>
<keyword evidence="2" id="KW-1185">Reference proteome</keyword>
<organism evidence="1 2">
    <name type="scientific">Claviceps arundinis</name>
    <dbReference type="NCBI Taxonomy" id="1623583"/>
    <lineage>
        <taxon>Eukaryota</taxon>
        <taxon>Fungi</taxon>
        <taxon>Dikarya</taxon>
        <taxon>Ascomycota</taxon>
        <taxon>Pezizomycotina</taxon>
        <taxon>Sordariomycetes</taxon>
        <taxon>Hypocreomycetidae</taxon>
        <taxon>Hypocreales</taxon>
        <taxon>Clavicipitaceae</taxon>
        <taxon>Claviceps</taxon>
    </lineage>
</organism>
<name>A0ABQ7PF63_9HYPO</name>
<accession>A0ABQ7PF63</accession>
<gene>
    <name evidence="1" type="ORF">E4U57_007398</name>
</gene>
<protein>
    <submittedName>
        <fullName evidence="1">Uncharacterized protein</fullName>
    </submittedName>
</protein>
<evidence type="ECO:0000313" key="2">
    <source>
        <dbReference type="Proteomes" id="UP000742024"/>
    </source>
</evidence>
<comment type="caution">
    <text evidence="1">The sequence shown here is derived from an EMBL/GenBank/DDBJ whole genome shotgun (WGS) entry which is preliminary data.</text>
</comment>